<dbReference type="GO" id="GO:0005549">
    <property type="term" value="F:odorant binding"/>
    <property type="evidence" value="ECO:0007669"/>
    <property type="project" value="InterPro"/>
</dbReference>
<feature type="non-terminal residue" evidence="1">
    <location>
        <position position="1"/>
    </location>
</feature>
<gene>
    <name evidence="1" type="ORF">Ocin01_01268</name>
</gene>
<comment type="caution">
    <text evidence="1">The sequence shown here is derived from an EMBL/GenBank/DDBJ whole genome shotgun (WGS) entry which is preliminary data.</text>
</comment>
<keyword evidence="2" id="KW-1185">Reference proteome</keyword>
<organism evidence="1 2">
    <name type="scientific">Orchesella cincta</name>
    <name type="common">Springtail</name>
    <name type="synonym">Podura cincta</name>
    <dbReference type="NCBI Taxonomy" id="48709"/>
    <lineage>
        <taxon>Eukaryota</taxon>
        <taxon>Metazoa</taxon>
        <taxon>Ecdysozoa</taxon>
        <taxon>Arthropoda</taxon>
        <taxon>Hexapoda</taxon>
        <taxon>Collembola</taxon>
        <taxon>Entomobryomorpha</taxon>
        <taxon>Entomobryoidea</taxon>
        <taxon>Orchesellidae</taxon>
        <taxon>Orchesellinae</taxon>
        <taxon>Orchesella</taxon>
    </lineage>
</organism>
<dbReference type="OrthoDB" id="5978988at2759"/>
<reference evidence="1 2" key="1">
    <citation type="journal article" date="2016" name="Genome Biol. Evol.">
        <title>Gene Family Evolution Reflects Adaptation to Soil Environmental Stressors in the Genome of the Collembolan Orchesella cincta.</title>
        <authorList>
            <person name="Faddeeva-Vakhrusheva A."/>
            <person name="Derks M.F."/>
            <person name="Anvar S.Y."/>
            <person name="Agamennone V."/>
            <person name="Suring W."/>
            <person name="Smit S."/>
            <person name="van Straalen N.M."/>
            <person name="Roelofs D."/>
        </authorList>
    </citation>
    <scope>NUCLEOTIDE SEQUENCE [LARGE SCALE GENOMIC DNA]</scope>
    <source>
        <tissue evidence="1">Mixed pool</tissue>
    </source>
</reference>
<evidence type="ECO:0000313" key="1">
    <source>
        <dbReference type="EMBL" id="ODN05430.1"/>
    </source>
</evidence>
<dbReference type="InterPro" id="IPR036728">
    <property type="entry name" value="PBP_GOBP_sf"/>
</dbReference>
<evidence type="ECO:0000313" key="2">
    <source>
        <dbReference type="Proteomes" id="UP000094527"/>
    </source>
</evidence>
<dbReference type="SUPFAM" id="SSF47565">
    <property type="entry name" value="Insect pheromone/odorant-binding proteins"/>
    <property type="match status" value="1"/>
</dbReference>
<protein>
    <submittedName>
        <fullName evidence="1">Uncharacterized protein</fullName>
    </submittedName>
</protein>
<dbReference type="Pfam" id="PF01395">
    <property type="entry name" value="PBP_GOBP"/>
    <property type="match status" value="1"/>
</dbReference>
<dbReference type="Gene3D" id="1.10.238.20">
    <property type="entry name" value="Pheromone/general odorant binding protein domain"/>
    <property type="match status" value="1"/>
</dbReference>
<sequence length="205" mass="22986">CKLPGFSVTSALSFPKVQLLQSLPVFHIFLSYLFFPQVLSKRTHSISKMDFHSYGLLVISLICLHLNRITLAGHGEPWACMEKLKPDDKKEAMAVMETCKKKLGIDELPKLEELEKNGFDDKCFAKCKLTEMKLISDKGVPDTAALDELLKKIIPEKQADISSLWKTCFESTKKTMDAEGGFEKNSCKGAALLKHCIMEGIQKLC</sequence>
<accession>A0A1D2NJJ2</accession>
<name>A0A1D2NJJ2_ORCCI</name>
<dbReference type="EMBL" id="LJIJ01000023">
    <property type="protein sequence ID" value="ODN05430.1"/>
    <property type="molecule type" value="Genomic_DNA"/>
</dbReference>
<dbReference type="AlphaFoldDB" id="A0A1D2NJJ2"/>
<proteinExistence type="predicted"/>
<dbReference type="CDD" id="cd23992">
    <property type="entry name" value="PBP_GOBP"/>
    <property type="match status" value="1"/>
</dbReference>
<dbReference type="Proteomes" id="UP000094527">
    <property type="component" value="Unassembled WGS sequence"/>
</dbReference>
<dbReference type="InterPro" id="IPR006170">
    <property type="entry name" value="PBP/GOBP"/>
</dbReference>